<dbReference type="Proteomes" id="UP000028602">
    <property type="component" value="Unassembled WGS sequence"/>
</dbReference>
<protein>
    <recommendedName>
        <fullName evidence="10">Permease</fullName>
    </recommendedName>
</protein>
<evidence type="ECO:0000256" key="2">
    <source>
        <dbReference type="ARBA" id="ARBA00022448"/>
    </source>
</evidence>
<proteinExistence type="predicted"/>
<evidence type="ECO:0000313" key="8">
    <source>
        <dbReference type="EMBL" id="KFD18269.1"/>
    </source>
</evidence>
<feature type="transmembrane region" description="Helical" evidence="7">
    <location>
        <begin position="98"/>
        <end position="121"/>
    </location>
</feature>
<dbReference type="AlphaFoldDB" id="A0A085JCS3"/>
<dbReference type="RefSeq" id="WP_029991762.1">
    <property type="nucleotide sequence ID" value="NZ_ATMJ01000084.1"/>
</dbReference>
<sequence>MIDLIIPALLPIVVTLLLGFIAGWHHDFDAGQGAILNRMVMLYALPLTLFAGMMGLSRSVLLSQGLIAVILLAGMVGGYILVFLLVRYLFRQKPGLAALLALSVSGPAVPFVGVPVLGHLYGTISTIPIALCSIIMNLFQVPLTILILSSSDTEKKGDSFLQHIVHTLKEPVVWAPVLALFLLLCNLHIPAAFRSALQLLGGTTGGVALFASGVILYSYHVVFNRTVILSIVAKNIILPLLIMALALWLHTDRQTLSLSVISMAIPTASVCVILAVQYKTAGQEIASILFFSTLFSILTMGGLLYYLAG</sequence>
<keyword evidence="4 7" id="KW-0812">Transmembrane</keyword>
<evidence type="ECO:0000256" key="7">
    <source>
        <dbReference type="SAM" id="Phobius"/>
    </source>
</evidence>
<evidence type="ECO:0008006" key="10">
    <source>
        <dbReference type="Google" id="ProtNLM"/>
    </source>
</evidence>
<name>A0A085JCS3_9GAMM</name>
<evidence type="ECO:0000256" key="3">
    <source>
        <dbReference type="ARBA" id="ARBA00022475"/>
    </source>
</evidence>
<evidence type="ECO:0000256" key="5">
    <source>
        <dbReference type="ARBA" id="ARBA00022989"/>
    </source>
</evidence>
<keyword evidence="3" id="KW-1003">Cell membrane</keyword>
<keyword evidence="2" id="KW-0813">Transport</keyword>
<comment type="subcellular location">
    <subcellularLocation>
        <location evidence="1">Membrane</location>
        <topology evidence="1">Multi-pass membrane protein</topology>
    </subcellularLocation>
</comment>
<dbReference type="InterPro" id="IPR004776">
    <property type="entry name" value="Mem_transp_PIN-like"/>
</dbReference>
<dbReference type="EMBL" id="JMPR01000038">
    <property type="protein sequence ID" value="KFD18269.1"/>
    <property type="molecule type" value="Genomic_DNA"/>
</dbReference>
<dbReference type="OrthoDB" id="109606at2"/>
<evidence type="ECO:0000256" key="6">
    <source>
        <dbReference type="ARBA" id="ARBA00023136"/>
    </source>
</evidence>
<feature type="transmembrane region" description="Helical" evidence="7">
    <location>
        <begin position="172"/>
        <end position="193"/>
    </location>
</feature>
<dbReference type="PANTHER" id="PTHR36838">
    <property type="entry name" value="AUXIN EFFLUX CARRIER FAMILY PROTEIN"/>
    <property type="match status" value="1"/>
</dbReference>
<keyword evidence="9" id="KW-1185">Reference proteome</keyword>
<dbReference type="eggNOG" id="COG0679">
    <property type="taxonomic scope" value="Bacteria"/>
</dbReference>
<dbReference type="GO" id="GO:0016020">
    <property type="term" value="C:membrane"/>
    <property type="evidence" value="ECO:0007669"/>
    <property type="project" value="UniProtKB-SubCell"/>
</dbReference>
<feature type="transmembrane region" description="Helical" evidence="7">
    <location>
        <begin position="256"/>
        <end position="276"/>
    </location>
</feature>
<accession>A0A085JCS3</accession>
<keyword evidence="5 7" id="KW-1133">Transmembrane helix</keyword>
<evidence type="ECO:0000313" key="9">
    <source>
        <dbReference type="Proteomes" id="UP000028602"/>
    </source>
</evidence>
<feature type="transmembrane region" description="Helical" evidence="7">
    <location>
        <begin position="36"/>
        <end position="56"/>
    </location>
</feature>
<feature type="transmembrane region" description="Helical" evidence="7">
    <location>
        <begin position="199"/>
        <end position="219"/>
    </location>
</feature>
<evidence type="ECO:0000256" key="4">
    <source>
        <dbReference type="ARBA" id="ARBA00022692"/>
    </source>
</evidence>
<reference evidence="8 9" key="1">
    <citation type="submission" date="2014-05" db="EMBL/GenBank/DDBJ databases">
        <title>ATOL: Assembling a taxonomically balanced genome-scale reconstruction of the evolutionary history of the Enterobacteriaceae.</title>
        <authorList>
            <person name="Plunkett G.III."/>
            <person name="Neeno-Eckwall E.C."/>
            <person name="Glasner J.D."/>
            <person name="Perna N.T."/>
        </authorList>
    </citation>
    <scope>NUCLEOTIDE SEQUENCE [LARGE SCALE GENOMIC DNA]</scope>
    <source>
        <strain evidence="8 9">ATCC 33301</strain>
    </source>
</reference>
<feature type="transmembrane region" description="Helical" evidence="7">
    <location>
        <begin position="62"/>
        <end position="86"/>
    </location>
</feature>
<feature type="transmembrane region" description="Helical" evidence="7">
    <location>
        <begin position="127"/>
        <end position="151"/>
    </location>
</feature>
<dbReference type="GO" id="GO:0055085">
    <property type="term" value="P:transmembrane transport"/>
    <property type="evidence" value="ECO:0007669"/>
    <property type="project" value="InterPro"/>
</dbReference>
<keyword evidence="6 7" id="KW-0472">Membrane</keyword>
<organism evidence="8 9">
    <name type="scientific">Tatumella ptyseos ATCC 33301</name>
    <dbReference type="NCBI Taxonomy" id="1005995"/>
    <lineage>
        <taxon>Bacteria</taxon>
        <taxon>Pseudomonadati</taxon>
        <taxon>Pseudomonadota</taxon>
        <taxon>Gammaproteobacteria</taxon>
        <taxon>Enterobacterales</taxon>
        <taxon>Erwiniaceae</taxon>
        <taxon>Tatumella</taxon>
    </lineage>
</organism>
<dbReference type="Pfam" id="PF03547">
    <property type="entry name" value="Mem_trans"/>
    <property type="match status" value="1"/>
</dbReference>
<feature type="transmembrane region" description="Helical" evidence="7">
    <location>
        <begin position="288"/>
        <end position="308"/>
    </location>
</feature>
<comment type="caution">
    <text evidence="8">The sequence shown here is derived from an EMBL/GenBank/DDBJ whole genome shotgun (WGS) entry which is preliminary data.</text>
</comment>
<feature type="transmembrane region" description="Helical" evidence="7">
    <location>
        <begin position="6"/>
        <end position="24"/>
    </location>
</feature>
<feature type="transmembrane region" description="Helical" evidence="7">
    <location>
        <begin position="231"/>
        <end position="250"/>
    </location>
</feature>
<evidence type="ECO:0000256" key="1">
    <source>
        <dbReference type="ARBA" id="ARBA00004141"/>
    </source>
</evidence>
<gene>
    <name evidence="8" type="ORF">GTPT_2459</name>
</gene>
<dbReference type="PANTHER" id="PTHR36838:SF1">
    <property type="entry name" value="SLR1864 PROTEIN"/>
    <property type="match status" value="1"/>
</dbReference>